<dbReference type="AlphaFoldDB" id="A0A0J8GUV2"/>
<comment type="caution">
    <text evidence="1">The sequence shown here is derived from an EMBL/GenBank/DDBJ whole genome shotgun (WGS) entry which is preliminary data.</text>
</comment>
<organism evidence="1 2">
    <name type="scientific">Catenovulum maritimum</name>
    <dbReference type="NCBI Taxonomy" id="1513271"/>
    <lineage>
        <taxon>Bacteria</taxon>
        <taxon>Pseudomonadati</taxon>
        <taxon>Pseudomonadota</taxon>
        <taxon>Gammaproteobacteria</taxon>
        <taxon>Alteromonadales</taxon>
        <taxon>Alteromonadaceae</taxon>
        <taxon>Catenovulum</taxon>
    </lineage>
</organism>
<reference evidence="1 2" key="1">
    <citation type="submission" date="2015-04" db="EMBL/GenBank/DDBJ databases">
        <title>Draft Genome Sequence of the Novel Agar-Digesting Marine Bacterium Q1.</title>
        <authorList>
            <person name="Li Y."/>
            <person name="Li D."/>
            <person name="Chen G."/>
            <person name="Du Z."/>
        </authorList>
    </citation>
    <scope>NUCLEOTIDE SEQUENCE [LARGE SCALE GENOMIC DNA]</scope>
    <source>
        <strain evidence="1 2">Q1</strain>
    </source>
</reference>
<sequence>MNSSLNKPVLPKNPTLKDINKYKKQMNWGELPSFYHMMSSSVSELESLQTMGFDNALNRICKKTNWNLDLLGGYIDDHNIIHVEKKPRLALYQVITDRGFEIHCFPYAKTKEIDQYVKGHRLMEFETWDPGTMKMLCRVNQMHKFIDFYFERGDAADRALILYAIKSVEKLIDYMREHVEVVKVDGVSIKQYFESQEKKLDDCELDSLLLGGLKGNDLSNGGS</sequence>
<protein>
    <submittedName>
        <fullName evidence="1">Uncharacterized protein</fullName>
    </submittedName>
</protein>
<dbReference type="RefSeq" id="WP_048689543.1">
    <property type="nucleotide sequence ID" value="NZ_KQ130483.1"/>
</dbReference>
<dbReference type="STRING" id="1513271.XM47_03170"/>
<name>A0A0J8GUV2_9ALTE</name>
<dbReference type="OrthoDB" id="6226461at2"/>
<evidence type="ECO:0000313" key="2">
    <source>
        <dbReference type="Proteomes" id="UP000037600"/>
    </source>
</evidence>
<dbReference type="Proteomes" id="UP000037600">
    <property type="component" value="Unassembled WGS sequence"/>
</dbReference>
<evidence type="ECO:0000313" key="1">
    <source>
        <dbReference type="EMBL" id="KMT66550.1"/>
    </source>
</evidence>
<gene>
    <name evidence="1" type="ORF">XM47_03170</name>
</gene>
<keyword evidence="2" id="KW-1185">Reference proteome</keyword>
<dbReference type="EMBL" id="LAZL01000003">
    <property type="protein sequence ID" value="KMT66550.1"/>
    <property type="molecule type" value="Genomic_DNA"/>
</dbReference>
<accession>A0A0J8GUV2</accession>
<proteinExistence type="predicted"/>